<proteinExistence type="predicted"/>
<feature type="compositionally biased region" description="Basic residues" evidence="1">
    <location>
        <begin position="16"/>
        <end position="26"/>
    </location>
</feature>
<name>A0ABD0NAT3_CIRMR</name>
<gene>
    <name evidence="2" type="ORF">M9458_042907</name>
</gene>
<comment type="caution">
    <text evidence="2">The sequence shown here is derived from an EMBL/GenBank/DDBJ whole genome shotgun (WGS) entry which is preliminary data.</text>
</comment>
<dbReference type="EMBL" id="JAMKFB020000022">
    <property type="protein sequence ID" value="KAL0159182.1"/>
    <property type="molecule type" value="Genomic_DNA"/>
</dbReference>
<feature type="non-terminal residue" evidence="2">
    <location>
        <position position="126"/>
    </location>
</feature>
<organism evidence="2 3">
    <name type="scientific">Cirrhinus mrigala</name>
    <name type="common">Mrigala</name>
    <dbReference type="NCBI Taxonomy" id="683832"/>
    <lineage>
        <taxon>Eukaryota</taxon>
        <taxon>Metazoa</taxon>
        <taxon>Chordata</taxon>
        <taxon>Craniata</taxon>
        <taxon>Vertebrata</taxon>
        <taxon>Euteleostomi</taxon>
        <taxon>Actinopterygii</taxon>
        <taxon>Neopterygii</taxon>
        <taxon>Teleostei</taxon>
        <taxon>Ostariophysi</taxon>
        <taxon>Cypriniformes</taxon>
        <taxon>Cyprinidae</taxon>
        <taxon>Labeoninae</taxon>
        <taxon>Labeonini</taxon>
        <taxon>Cirrhinus</taxon>
    </lineage>
</organism>
<evidence type="ECO:0000313" key="3">
    <source>
        <dbReference type="Proteomes" id="UP001529510"/>
    </source>
</evidence>
<dbReference type="Proteomes" id="UP001529510">
    <property type="component" value="Unassembled WGS sequence"/>
</dbReference>
<accession>A0ABD0NAT3</accession>
<dbReference type="AlphaFoldDB" id="A0ABD0NAT3"/>
<evidence type="ECO:0000256" key="1">
    <source>
        <dbReference type="SAM" id="MobiDB-lite"/>
    </source>
</evidence>
<feature type="region of interest" description="Disordered" evidence="1">
    <location>
        <begin position="15"/>
        <end position="40"/>
    </location>
</feature>
<protein>
    <submittedName>
        <fullName evidence="2">Uncharacterized protein</fullName>
    </submittedName>
</protein>
<evidence type="ECO:0000313" key="2">
    <source>
        <dbReference type="EMBL" id="KAL0159182.1"/>
    </source>
</evidence>
<sequence length="126" mass="13962">VAMVEGLLGELLPKPPPRKLAAKHKHTEAMYTSAGKRPKEDPLAKKVDVLTVAFAQIKSLLMKLQLGEKLVSSHEAPTLESPILEEDVIQFYESEGDEVTSEIQSQGSYDPRMLIRGLQKAHSQSR</sequence>
<keyword evidence="3" id="KW-1185">Reference proteome</keyword>
<reference evidence="2 3" key="1">
    <citation type="submission" date="2024-05" db="EMBL/GenBank/DDBJ databases">
        <title>Genome sequencing and assembly of Indian major carp, Cirrhinus mrigala (Hamilton, 1822).</title>
        <authorList>
            <person name="Mohindra V."/>
            <person name="Chowdhury L.M."/>
            <person name="Lal K."/>
            <person name="Jena J.K."/>
        </authorList>
    </citation>
    <scope>NUCLEOTIDE SEQUENCE [LARGE SCALE GENOMIC DNA]</scope>
    <source>
        <strain evidence="2">CM1030</strain>
        <tissue evidence="2">Blood</tissue>
    </source>
</reference>
<feature type="non-terminal residue" evidence="2">
    <location>
        <position position="1"/>
    </location>
</feature>